<dbReference type="EMBL" id="CP031769">
    <property type="protein sequence ID" value="AXR05180.1"/>
    <property type="molecule type" value="Genomic_DNA"/>
</dbReference>
<gene>
    <name evidence="1" type="ORF">D0Y50_01610</name>
</gene>
<organism evidence="1 2">
    <name type="scientific">Salinimonas sediminis</name>
    <dbReference type="NCBI Taxonomy" id="2303538"/>
    <lineage>
        <taxon>Bacteria</taxon>
        <taxon>Pseudomonadati</taxon>
        <taxon>Pseudomonadota</taxon>
        <taxon>Gammaproteobacteria</taxon>
        <taxon>Alteromonadales</taxon>
        <taxon>Alteromonadaceae</taxon>
        <taxon>Alteromonas/Salinimonas group</taxon>
        <taxon>Salinimonas</taxon>
    </lineage>
</organism>
<keyword evidence="2" id="KW-1185">Reference proteome</keyword>
<name>A0A346NI23_9ALTE</name>
<proteinExistence type="predicted"/>
<evidence type="ECO:0000313" key="2">
    <source>
        <dbReference type="Proteomes" id="UP000262073"/>
    </source>
</evidence>
<dbReference type="AlphaFoldDB" id="A0A346NI23"/>
<sequence>MADIGLSLAVLELGPLVWAISVNPLLNWLTLSAAAEKILTGIDVRLTKAAAQRRAPILLPLYSYRMRSGLIFNSK</sequence>
<dbReference type="Proteomes" id="UP000262073">
    <property type="component" value="Chromosome"/>
</dbReference>
<dbReference type="KEGG" id="salm:D0Y50_01610"/>
<evidence type="ECO:0000313" key="1">
    <source>
        <dbReference type="EMBL" id="AXR05180.1"/>
    </source>
</evidence>
<reference evidence="1 2" key="1">
    <citation type="submission" date="2018-08" db="EMBL/GenBank/DDBJ databases">
        <title>Salinimonas sediminis sp. nov., a piezophilic bacterium isolated from a deep-sea sediment sample from the New Britain Trench.</title>
        <authorList>
            <person name="Cao J."/>
        </authorList>
    </citation>
    <scope>NUCLEOTIDE SEQUENCE [LARGE SCALE GENOMIC DNA]</scope>
    <source>
        <strain evidence="1 2">N102</strain>
    </source>
</reference>
<accession>A0A346NI23</accession>
<protein>
    <submittedName>
        <fullName evidence="1">Uncharacterized protein</fullName>
    </submittedName>
</protein>